<dbReference type="GO" id="GO:0016787">
    <property type="term" value="F:hydrolase activity"/>
    <property type="evidence" value="ECO:0007669"/>
    <property type="project" value="UniProtKB-KW"/>
</dbReference>
<evidence type="ECO:0000313" key="3">
    <source>
        <dbReference type="EMBL" id="KAH7131784.1"/>
    </source>
</evidence>
<dbReference type="GO" id="GO:0005634">
    <property type="term" value="C:nucleus"/>
    <property type="evidence" value="ECO:0007669"/>
    <property type="project" value="TreeGrafter"/>
</dbReference>
<keyword evidence="1 3" id="KW-0378">Hydrolase</keyword>
<dbReference type="PANTHER" id="PTHR48070:SF6">
    <property type="entry name" value="ESTERASE OVCA2"/>
    <property type="match status" value="1"/>
</dbReference>
<reference evidence="3" key="1">
    <citation type="journal article" date="2021" name="Nat. Commun.">
        <title>Genetic determinants of endophytism in the Arabidopsis root mycobiome.</title>
        <authorList>
            <person name="Mesny F."/>
            <person name="Miyauchi S."/>
            <person name="Thiergart T."/>
            <person name="Pickel B."/>
            <person name="Atanasova L."/>
            <person name="Karlsson M."/>
            <person name="Huettel B."/>
            <person name="Barry K.W."/>
            <person name="Haridas S."/>
            <person name="Chen C."/>
            <person name="Bauer D."/>
            <person name="Andreopoulos W."/>
            <person name="Pangilinan J."/>
            <person name="LaButti K."/>
            <person name="Riley R."/>
            <person name="Lipzen A."/>
            <person name="Clum A."/>
            <person name="Drula E."/>
            <person name="Henrissat B."/>
            <person name="Kohler A."/>
            <person name="Grigoriev I.V."/>
            <person name="Martin F.M."/>
            <person name="Hacquard S."/>
        </authorList>
    </citation>
    <scope>NUCLEOTIDE SEQUENCE</scope>
    <source>
        <strain evidence="3">MPI-CAGE-CH-0243</strain>
    </source>
</reference>
<organism evidence="3 4">
    <name type="scientific">Dendryphion nanum</name>
    <dbReference type="NCBI Taxonomy" id="256645"/>
    <lineage>
        <taxon>Eukaryota</taxon>
        <taxon>Fungi</taxon>
        <taxon>Dikarya</taxon>
        <taxon>Ascomycota</taxon>
        <taxon>Pezizomycotina</taxon>
        <taxon>Dothideomycetes</taxon>
        <taxon>Pleosporomycetidae</taxon>
        <taxon>Pleosporales</taxon>
        <taxon>Torulaceae</taxon>
        <taxon>Dendryphion</taxon>
    </lineage>
</organism>
<dbReference type="InterPro" id="IPR005645">
    <property type="entry name" value="FSH-like_dom"/>
</dbReference>
<dbReference type="Pfam" id="PF03959">
    <property type="entry name" value="FSH1"/>
    <property type="match status" value="1"/>
</dbReference>
<evidence type="ECO:0000256" key="1">
    <source>
        <dbReference type="ARBA" id="ARBA00022801"/>
    </source>
</evidence>
<dbReference type="AlphaFoldDB" id="A0A9P9E3P3"/>
<dbReference type="InterPro" id="IPR029058">
    <property type="entry name" value="AB_hydrolase_fold"/>
</dbReference>
<keyword evidence="4" id="KW-1185">Reference proteome</keyword>
<dbReference type="GO" id="GO:0019748">
    <property type="term" value="P:secondary metabolic process"/>
    <property type="evidence" value="ECO:0007669"/>
    <property type="project" value="TreeGrafter"/>
</dbReference>
<name>A0A9P9E3P3_9PLEO</name>
<protein>
    <submittedName>
        <fullName evidence="3">Serine hydrolase FSH</fullName>
    </submittedName>
</protein>
<gene>
    <name evidence="3" type="ORF">B0J11DRAFT_520116</name>
</gene>
<dbReference type="Proteomes" id="UP000700596">
    <property type="component" value="Unassembled WGS sequence"/>
</dbReference>
<feature type="domain" description="Serine hydrolase" evidence="2">
    <location>
        <begin position="2"/>
        <end position="200"/>
    </location>
</feature>
<dbReference type="OrthoDB" id="2094269at2759"/>
<proteinExistence type="predicted"/>
<accession>A0A9P9E3P3</accession>
<dbReference type="EMBL" id="JAGMWT010000003">
    <property type="protein sequence ID" value="KAH7131784.1"/>
    <property type="molecule type" value="Genomic_DNA"/>
</dbReference>
<comment type="caution">
    <text evidence="3">The sequence shown here is derived from an EMBL/GenBank/DDBJ whole genome shotgun (WGS) entry which is preliminary data.</text>
</comment>
<dbReference type="Gene3D" id="3.40.50.1820">
    <property type="entry name" value="alpha/beta hydrolase"/>
    <property type="match status" value="1"/>
</dbReference>
<dbReference type="PANTHER" id="PTHR48070">
    <property type="entry name" value="ESTERASE OVCA2"/>
    <property type="match status" value="1"/>
</dbReference>
<evidence type="ECO:0000259" key="2">
    <source>
        <dbReference type="Pfam" id="PF03959"/>
    </source>
</evidence>
<sequence>MRFLCLHGRGTNAEIFKFQTANIRAALSEDHEFVFVNGNIPARPLAEIALGSEFGKERRGFWPAEMRDGEEFRRVYHDMRAFIQKQGPFFGFLVFSEGASIASTILIEDIKRHGGSLGIQCAIFFCAAPPLDLDWERVGEIRLMKPGLGDTIVDIPTAHIWSEGNHWLPGLGKDLVGMCDKRMSEEVVHNLGHDVPRSREDECWRETIRAIERTIEKGKMNS</sequence>
<dbReference type="SUPFAM" id="SSF53474">
    <property type="entry name" value="alpha/beta-Hydrolases"/>
    <property type="match status" value="1"/>
</dbReference>
<dbReference type="GO" id="GO:0005737">
    <property type="term" value="C:cytoplasm"/>
    <property type="evidence" value="ECO:0007669"/>
    <property type="project" value="TreeGrafter"/>
</dbReference>
<evidence type="ECO:0000313" key="4">
    <source>
        <dbReference type="Proteomes" id="UP000700596"/>
    </source>
</evidence>
<dbReference type="InterPro" id="IPR050593">
    <property type="entry name" value="LovG"/>
</dbReference>